<evidence type="ECO:0000256" key="6">
    <source>
        <dbReference type="ARBA" id="ARBA00023014"/>
    </source>
</evidence>
<dbReference type="CDD" id="cd03469">
    <property type="entry name" value="Rieske_RO_Alpha_N"/>
    <property type="match status" value="1"/>
</dbReference>
<sequence>MAAVDPTPALTLPAGFYVDPDQFRVEVEHFFMRKWVCVGRVDDLPARGDFVTRDVGVENLIVVRAEDESIRAFFNVCRHRGTRLCADPSGNTGGSIRCPYHAWTYDLSGRLVGAPHMDAVPGFRQEDWPLARVVVSEWDGHVFINLSGDPAPLSAQLGDLPDRFRSWGMADLRSSERIAYDVAANWKLIIQNYSECLHCPVIHPALNRLSHFLSGENEPAAPGHLGGAMRLRDGIASMTADGTSRRPPLPGLGPEQRRTVQYYAVLPNLLLSLHPDYMMTHLVWPRAVDRTEVVCRWHFHPDALGQPGFDPSDAVSFWDLTNRQDWHVSELSQLGIASRAYRPGPYSARESMLHDFDALILRELGQARPPG</sequence>
<comment type="cofactor">
    <cofactor evidence="1">
        <name>Fe cation</name>
        <dbReference type="ChEBI" id="CHEBI:24875"/>
    </cofactor>
</comment>
<keyword evidence="5" id="KW-0408">Iron</keyword>
<keyword evidence="6" id="KW-0411">Iron-sulfur</keyword>
<name>A0A518H125_9BACT</name>
<evidence type="ECO:0000256" key="1">
    <source>
        <dbReference type="ARBA" id="ARBA00001962"/>
    </source>
</evidence>
<evidence type="ECO:0000256" key="2">
    <source>
        <dbReference type="ARBA" id="ARBA00022714"/>
    </source>
</evidence>
<dbReference type="PANTHER" id="PTHR43756:SF5">
    <property type="entry name" value="CHOLINE MONOOXYGENASE, CHLOROPLASTIC"/>
    <property type="match status" value="1"/>
</dbReference>
<accession>A0A518H125</accession>
<dbReference type="EMBL" id="CP036426">
    <property type="protein sequence ID" value="QDV34532.1"/>
    <property type="molecule type" value="Genomic_DNA"/>
</dbReference>
<keyword evidence="9" id="KW-1185">Reference proteome</keyword>
<dbReference type="Gene3D" id="2.102.10.10">
    <property type="entry name" value="Rieske [2Fe-2S] iron-sulphur domain"/>
    <property type="match status" value="1"/>
</dbReference>
<dbReference type="InterPro" id="IPR036922">
    <property type="entry name" value="Rieske_2Fe-2S_sf"/>
</dbReference>
<dbReference type="InterPro" id="IPR017941">
    <property type="entry name" value="Rieske_2Fe-2S"/>
</dbReference>
<dbReference type="GO" id="GO:0051537">
    <property type="term" value="F:2 iron, 2 sulfur cluster binding"/>
    <property type="evidence" value="ECO:0007669"/>
    <property type="project" value="UniProtKB-KW"/>
</dbReference>
<dbReference type="AlphaFoldDB" id="A0A518H125"/>
<dbReference type="KEGG" id="tpla:ElP_24220"/>
<evidence type="ECO:0000259" key="7">
    <source>
        <dbReference type="PROSITE" id="PS51296"/>
    </source>
</evidence>
<gene>
    <name evidence="8" type="primary">bphA</name>
    <name evidence="8" type="ORF">ElP_24220</name>
</gene>
<evidence type="ECO:0000256" key="3">
    <source>
        <dbReference type="ARBA" id="ARBA00022723"/>
    </source>
</evidence>
<evidence type="ECO:0000256" key="5">
    <source>
        <dbReference type="ARBA" id="ARBA00023004"/>
    </source>
</evidence>
<evidence type="ECO:0000313" key="8">
    <source>
        <dbReference type="EMBL" id="QDV34532.1"/>
    </source>
</evidence>
<keyword evidence="2" id="KW-0001">2Fe-2S</keyword>
<keyword evidence="4 8" id="KW-0560">Oxidoreductase</keyword>
<dbReference type="EC" id="1.14.12.18" evidence="8"/>
<protein>
    <submittedName>
        <fullName evidence="8">Biphenyl dioxygenase subunit alpha</fullName>
        <ecNumber evidence="8">1.14.12.18</ecNumber>
    </submittedName>
</protein>
<organism evidence="8 9">
    <name type="scientific">Tautonia plasticadhaerens</name>
    <dbReference type="NCBI Taxonomy" id="2527974"/>
    <lineage>
        <taxon>Bacteria</taxon>
        <taxon>Pseudomonadati</taxon>
        <taxon>Planctomycetota</taxon>
        <taxon>Planctomycetia</taxon>
        <taxon>Isosphaerales</taxon>
        <taxon>Isosphaeraceae</taxon>
        <taxon>Tautonia</taxon>
    </lineage>
</organism>
<dbReference type="PANTHER" id="PTHR43756">
    <property type="entry name" value="CHOLINE MONOOXYGENASE, CHLOROPLASTIC"/>
    <property type="match status" value="1"/>
</dbReference>
<dbReference type="InterPro" id="IPR001663">
    <property type="entry name" value="Rng_hydr_dOase-A"/>
</dbReference>
<dbReference type="Pfam" id="PF00355">
    <property type="entry name" value="Rieske"/>
    <property type="match status" value="1"/>
</dbReference>
<dbReference type="SUPFAM" id="SSF55961">
    <property type="entry name" value="Bet v1-like"/>
    <property type="match status" value="1"/>
</dbReference>
<dbReference type="OrthoDB" id="9800776at2"/>
<evidence type="ECO:0000313" key="9">
    <source>
        <dbReference type="Proteomes" id="UP000317835"/>
    </source>
</evidence>
<keyword evidence="8" id="KW-0223">Dioxygenase</keyword>
<dbReference type="CDD" id="cd08884">
    <property type="entry name" value="RHO_alpha_C_GbcA-like"/>
    <property type="match status" value="1"/>
</dbReference>
<dbReference type="GO" id="GO:0005506">
    <property type="term" value="F:iron ion binding"/>
    <property type="evidence" value="ECO:0007669"/>
    <property type="project" value="InterPro"/>
</dbReference>
<dbReference type="Gene3D" id="3.90.380.10">
    <property type="entry name" value="Naphthalene 1,2-dioxygenase Alpha Subunit, Chain A, domain 1"/>
    <property type="match status" value="1"/>
</dbReference>
<feature type="domain" description="Rieske" evidence="7">
    <location>
        <begin position="35"/>
        <end position="144"/>
    </location>
</feature>
<dbReference type="GO" id="GO:0018687">
    <property type="term" value="F:biphenyl 2,3-dioxygenase activity"/>
    <property type="evidence" value="ECO:0007669"/>
    <property type="project" value="UniProtKB-EC"/>
</dbReference>
<reference evidence="8 9" key="1">
    <citation type="submission" date="2019-02" db="EMBL/GenBank/DDBJ databases">
        <title>Deep-cultivation of Planctomycetes and their phenomic and genomic characterization uncovers novel biology.</title>
        <authorList>
            <person name="Wiegand S."/>
            <person name="Jogler M."/>
            <person name="Boedeker C."/>
            <person name="Pinto D."/>
            <person name="Vollmers J."/>
            <person name="Rivas-Marin E."/>
            <person name="Kohn T."/>
            <person name="Peeters S.H."/>
            <person name="Heuer A."/>
            <person name="Rast P."/>
            <person name="Oberbeckmann S."/>
            <person name="Bunk B."/>
            <person name="Jeske O."/>
            <person name="Meyerdierks A."/>
            <person name="Storesund J.E."/>
            <person name="Kallscheuer N."/>
            <person name="Luecker S."/>
            <person name="Lage O.M."/>
            <person name="Pohl T."/>
            <person name="Merkel B.J."/>
            <person name="Hornburger P."/>
            <person name="Mueller R.-W."/>
            <person name="Bruemmer F."/>
            <person name="Labrenz M."/>
            <person name="Spormann A.M."/>
            <person name="Op den Camp H."/>
            <person name="Overmann J."/>
            <person name="Amann R."/>
            <person name="Jetten M.S.M."/>
            <person name="Mascher T."/>
            <person name="Medema M.H."/>
            <person name="Devos D.P."/>
            <person name="Kaster A.-K."/>
            <person name="Ovreas L."/>
            <person name="Rohde M."/>
            <person name="Galperin M.Y."/>
            <person name="Jogler C."/>
        </authorList>
    </citation>
    <scope>NUCLEOTIDE SEQUENCE [LARGE SCALE GENOMIC DNA]</scope>
    <source>
        <strain evidence="8 9">ElP</strain>
    </source>
</reference>
<dbReference type="SUPFAM" id="SSF50022">
    <property type="entry name" value="ISP domain"/>
    <property type="match status" value="1"/>
</dbReference>
<dbReference type="RefSeq" id="WP_145269487.1">
    <property type="nucleotide sequence ID" value="NZ_CP036426.1"/>
</dbReference>
<dbReference type="InterPro" id="IPR015879">
    <property type="entry name" value="Ring_hydroxy_dOase_asu_C_dom"/>
</dbReference>
<dbReference type="Proteomes" id="UP000317835">
    <property type="component" value="Chromosome"/>
</dbReference>
<proteinExistence type="predicted"/>
<dbReference type="Pfam" id="PF00848">
    <property type="entry name" value="Ring_hydroxyl_A"/>
    <property type="match status" value="1"/>
</dbReference>
<evidence type="ECO:0000256" key="4">
    <source>
        <dbReference type="ARBA" id="ARBA00023002"/>
    </source>
</evidence>
<dbReference type="PROSITE" id="PS51296">
    <property type="entry name" value="RIESKE"/>
    <property type="match status" value="1"/>
</dbReference>
<dbReference type="PRINTS" id="PR00090">
    <property type="entry name" value="RNGDIOXGNASE"/>
</dbReference>
<keyword evidence="3" id="KW-0479">Metal-binding</keyword>